<reference evidence="2 3" key="1">
    <citation type="submission" date="2016-11" db="EMBL/GenBank/DDBJ databases">
        <title>Draft Genome Assembly of Colletotrichum chlorophyti a pathogen of herbaceous plants.</title>
        <authorList>
            <person name="Gan P."/>
            <person name="Narusaka M."/>
            <person name="Tsushima A."/>
            <person name="Narusaka Y."/>
            <person name="Takano Y."/>
            <person name="Shirasu K."/>
        </authorList>
    </citation>
    <scope>NUCLEOTIDE SEQUENCE [LARGE SCALE GENOMIC DNA]</scope>
    <source>
        <strain evidence="2 3">NTL11</strain>
    </source>
</reference>
<organism evidence="2 3">
    <name type="scientific">Colletotrichum chlorophyti</name>
    <dbReference type="NCBI Taxonomy" id="708187"/>
    <lineage>
        <taxon>Eukaryota</taxon>
        <taxon>Fungi</taxon>
        <taxon>Dikarya</taxon>
        <taxon>Ascomycota</taxon>
        <taxon>Pezizomycotina</taxon>
        <taxon>Sordariomycetes</taxon>
        <taxon>Hypocreomycetidae</taxon>
        <taxon>Glomerellales</taxon>
        <taxon>Glomerellaceae</taxon>
        <taxon>Colletotrichum</taxon>
    </lineage>
</organism>
<evidence type="ECO:0000256" key="1">
    <source>
        <dbReference type="SAM" id="MobiDB-lite"/>
    </source>
</evidence>
<dbReference type="AlphaFoldDB" id="A0A1Q8RZ15"/>
<evidence type="ECO:0000313" key="2">
    <source>
        <dbReference type="EMBL" id="OLN92745.1"/>
    </source>
</evidence>
<feature type="compositionally biased region" description="Basic and acidic residues" evidence="1">
    <location>
        <begin position="36"/>
        <end position="58"/>
    </location>
</feature>
<gene>
    <name evidence="2" type="ORF">CCHL11_06750</name>
</gene>
<feature type="compositionally biased region" description="Gly residues" evidence="1">
    <location>
        <begin position="84"/>
        <end position="96"/>
    </location>
</feature>
<protein>
    <submittedName>
        <fullName evidence="2">Uncharacterized protein</fullName>
    </submittedName>
</protein>
<evidence type="ECO:0000313" key="3">
    <source>
        <dbReference type="Proteomes" id="UP000186583"/>
    </source>
</evidence>
<keyword evidence="3" id="KW-1185">Reference proteome</keyword>
<name>A0A1Q8RZ15_9PEZI</name>
<dbReference type="Proteomes" id="UP000186583">
    <property type="component" value="Unassembled WGS sequence"/>
</dbReference>
<feature type="region of interest" description="Disordered" evidence="1">
    <location>
        <begin position="27"/>
        <end position="96"/>
    </location>
</feature>
<sequence length="139" mass="14466">VPVLHEVQIGLDHILWSTKAAGQTLGPEQLPRLFRQRPEKLGGDGSRGDEVHAGRGEVADEAADEALGSGGRGVRDGPARHGTVGAGAVGEGQGGIRGAQHKCFRRSQDAGEGDRGVGAEGEGAVYVGRRCLRKRGRVD</sequence>
<feature type="non-terminal residue" evidence="2">
    <location>
        <position position="1"/>
    </location>
</feature>
<accession>A0A1Q8RZ15</accession>
<comment type="caution">
    <text evidence="2">The sequence shown here is derived from an EMBL/GenBank/DDBJ whole genome shotgun (WGS) entry which is preliminary data.</text>
</comment>
<proteinExistence type="predicted"/>
<dbReference type="EMBL" id="MPGH01000059">
    <property type="protein sequence ID" value="OLN92745.1"/>
    <property type="molecule type" value="Genomic_DNA"/>
</dbReference>